<keyword evidence="1" id="KW-0175">Coiled coil</keyword>
<protein>
    <submittedName>
        <fullName evidence="2">Uncharacterized protein</fullName>
    </submittedName>
</protein>
<proteinExistence type="predicted"/>
<organism evidence="2 3">
    <name type="scientific">Natrinema limicola JCM 13563</name>
    <dbReference type="NCBI Taxonomy" id="1230457"/>
    <lineage>
        <taxon>Archaea</taxon>
        <taxon>Methanobacteriati</taxon>
        <taxon>Methanobacteriota</taxon>
        <taxon>Stenosarchaea group</taxon>
        <taxon>Halobacteria</taxon>
        <taxon>Halobacteriales</taxon>
        <taxon>Natrialbaceae</taxon>
        <taxon>Natrinema</taxon>
    </lineage>
</organism>
<comment type="caution">
    <text evidence="2">The sequence shown here is derived from an EMBL/GenBank/DDBJ whole genome shotgun (WGS) entry which is preliminary data.</text>
</comment>
<dbReference type="EMBL" id="AOIT01000086">
    <property type="protein sequence ID" value="ELZ15970.1"/>
    <property type="molecule type" value="Genomic_DNA"/>
</dbReference>
<dbReference type="Proteomes" id="UP000011615">
    <property type="component" value="Unassembled WGS sequence"/>
</dbReference>
<evidence type="ECO:0000313" key="2">
    <source>
        <dbReference type="EMBL" id="ELZ15970.1"/>
    </source>
</evidence>
<gene>
    <name evidence="2" type="ORF">C476_17172</name>
</gene>
<dbReference type="RefSeq" id="WP_008015205.1">
    <property type="nucleotide sequence ID" value="NZ_AOIT01000086.1"/>
</dbReference>
<dbReference type="InterPro" id="IPR029074">
    <property type="entry name" value="Imm49"/>
</dbReference>
<dbReference type="OrthoDB" id="380345at2157"/>
<accession>M0BYD8</accession>
<dbReference type="eggNOG" id="ENOG502N5WK">
    <property type="taxonomic scope" value="Archaea"/>
</dbReference>
<evidence type="ECO:0000313" key="3">
    <source>
        <dbReference type="Proteomes" id="UP000011615"/>
    </source>
</evidence>
<dbReference type="AlphaFoldDB" id="M0BYD8"/>
<name>M0BYD8_9EURY</name>
<dbReference type="PATRIC" id="fig|1230457.4.peg.3414"/>
<reference evidence="2 3" key="1">
    <citation type="journal article" date="2014" name="PLoS Genet.">
        <title>Phylogenetically driven sequencing of extremely halophilic archaea reveals strategies for static and dynamic osmo-response.</title>
        <authorList>
            <person name="Becker E.A."/>
            <person name="Seitzer P.M."/>
            <person name="Tritt A."/>
            <person name="Larsen D."/>
            <person name="Krusor M."/>
            <person name="Yao A.I."/>
            <person name="Wu D."/>
            <person name="Madern D."/>
            <person name="Eisen J.A."/>
            <person name="Darling A.E."/>
            <person name="Facciotti M.T."/>
        </authorList>
    </citation>
    <scope>NUCLEOTIDE SEQUENCE [LARGE SCALE GENOMIC DNA]</scope>
    <source>
        <strain evidence="2 3">JCM 13563</strain>
    </source>
</reference>
<sequence>MTRQNVRTLVTDEREQLLDGKDGIEAAVVTRPNRAQAVAVGLLALGDVDGASDWFRALTEEWPIYANSKWDSKYEEEPRSPASPGPWSDYVDGLFAALLARQNVEDTTETVYARTTEPFVDELDKREFAHRIDLARSLSSVVLDNDTAEQHLETLEQNVAEHGSDWDRARYDAYTRFVRGLLTDSKSDVLAGIEGLLEFHRDHVASARDADPVQKAVALDATAMLALARCKGMSITVDHEAIPDALNDDEYYPVEG</sequence>
<keyword evidence="3" id="KW-1185">Reference proteome</keyword>
<dbReference type="Pfam" id="PF15575">
    <property type="entry name" value="Imm49"/>
    <property type="match status" value="1"/>
</dbReference>
<feature type="coiled-coil region" evidence="1">
    <location>
        <begin position="138"/>
        <end position="165"/>
    </location>
</feature>
<evidence type="ECO:0000256" key="1">
    <source>
        <dbReference type="SAM" id="Coils"/>
    </source>
</evidence>